<comment type="cofactor">
    <cofactor evidence="2">
        <name>Zn(2+)</name>
        <dbReference type="ChEBI" id="CHEBI:29105"/>
    </cofactor>
</comment>
<proteinExistence type="inferred from homology"/>
<sequence length="286" mass="30464">MPELPEVQALVDFLDERMAGQAVGSLELASFTVLKTVDPPPQALAGAPVDAVRRHGKWLDIDCDGTHLVLHLARAGWIRWSDSLPSTPVRPGKGPVALRLRLADGAGFDLTEAGTKKSVAAYLVRDVTEVPRIATLGPDPLAEDFTREALAGILAGRRTQVKGVLRDQSIIAGIGNAYSDEILHVARLSPFALAGGLDDEAVDRLHSAIRSTLVDAVAASAGKPAKELKDAKRSGMRVHGRTGEACTVCGDVVREVSFADSSLQYCATCQTDGKPLADRRTSRFLK</sequence>
<evidence type="ECO:0000259" key="15">
    <source>
        <dbReference type="PROSITE" id="PS51066"/>
    </source>
</evidence>
<dbReference type="Pfam" id="PF01149">
    <property type="entry name" value="Fapy_DNA_glyco"/>
    <property type="match status" value="1"/>
</dbReference>
<dbReference type="GO" id="GO:0006284">
    <property type="term" value="P:base-excision repair"/>
    <property type="evidence" value="ECO:0007669"/>
    <property type="project" value="InterPro"/>
</dbReference>
<keyword evidence="11 17" id="KW-0456">Lyase</keyword>
<dbReference type="GO" id="GO:0140078">
    <property type="term" value="F:class I DNA-(apurinic or apyrimidinic site) endonuclease activity"/>
    <property type="evidence" value="ECO:0007669"/>
    <property type="project" value="UniProtKB-EC"/>
</dbReference>
<dbReference type="EC" id="3.2.2.23" evidence="17"/>
<evidence type="ECO:0000256" key="7">
    <source>
        <dbReference type="ARBA" id="ARBA00022801"/>
    </source>
</evidence>
<keyword evidence="18" id="KW-1185">Reference proteome</keyword>
<dbReference type="PROSITE" id="PS51068">
    <property type="entry name" value="FPG_CAT"/>
    <property type="match status" value="1"/>
</dbReference>
<name>A0A852X058_9MICO</name>
<dbReference type="GO" id="GO:0008270">
    <property type="term" value="F:zinc ion binding"/>
    <property type="evidence" value="ECO:0007669"/>
    <property type="project" value="UniProtKB-KW"/>
</dbReference>
<evidence type="ECO:0000259" key="16">
    <source>
        <dbReference type="PROSITE" id="PS51068"/>
    </source>
</evidence>
<dbReference type="Pfam" id="PF06827">
    <property type="entry name" value="zf-FPG_IleRS"/>
    <property type="match status" value="1"/>
</dbReference>
<dbReference type="Pfam" id="PF06831">
    <property type="entry name" value="H2TH"/>
    <property type="match status" value="1"/>
</dbReference>
<comment type="catalytic activity">
    <reaction evidence="1">
        <text>Hydrolysis of DNA containing ring-opened 7-methylguanine residues, releasing 2,6-diamino-4-hydroxy-5-(N-methyl)formamidopyrimidine.</text>
        <dbReference type="EC" id="3.2.2.23"/>
    </reaction>
</comment>
<evidence type="ECO:0000256" key="10">
    <source>
        <dbReference type="ARBA" id="ARBA00023204"/>
    </source>
</evidence>
<dbReference type="SUPFAM" id="SSF57716">
    <property type="entry name" value="Glucocorticoid receptor-like (DNA-binding domain)"/>
    <property type="match status" value="1"/>
</dbReference>
<evidence type="ECO:0000256" key="3">
    <source>
        <dbReference type="ARBA" id="ARBA00009409"/>
    </source>
</evidence>
<keyword evidence="5" id="KW-0227">DNA damage</keyword>
<dbReference type="InterPro" id="IPR010663">
    <property type="entry name" value="Znf_FPG/IleRS"/>
</dbReference>
<feature type="domain" description="Formamidopyrimidine-DNA glycosylase catalytic" evidence="16">
    <location>
        <begin position="2"/>
        <end position="93"/>
    </location>
</feature>
<evidence type="ECO:0000256" key="8">
    <source>
        <dbReference type="ARBA" id="ARBA00022833"/>
    </source>
</evidence>
<dbReference type="EC" id="4.2.99.18" evidence="17"/>
<evidence type="ECO:0000256" key="11">
    <source>
        <dbReference type="ARBA" id="ARBA00023239"/>
    </source>
</evidence>
<dbReference type="InterPro" id="IPR010979">
    <property type="entry name" value="Ribosomal_uS13-like_H2TH"/>
</dbReference>
<dbReference type="Proteomes" id="UP000592181">
    <property type="component" value="Unassembled WGS sequence"/>
</dbReference>
<accession>A0A852X058</accession>
<reference evidence="17 18" key="1">
    <citation type="submission" date="2020-07" db="EMBL/GenBank/DDBJ databases">
        <title>Sequencing the genomes of 1000 actinobacteria strains.</title>
        <authorList>
            <person name="Klenk H.-P."/>
        </authorList>
    </citation>
    <scope>NUCLEOTIDE SEQUENCE [LARGE SCALE GENOMIC DNA]</scope>
    <source>
        <strain evidence="17 18">DSM 24723</strain>
    </source>
</reference>
<evidence type="ECO:0000256" key="14">
    <source>
        <dbReference type="PROSITE-ProRule" id="PRU00391"/>
    </source>
</evidence>
<keyword evidence="7 17" id="KW-0378">Hydrolase</keyword>
<dbReference type="SUPFAM" id="SSF81624">
    <property type="entry name" value="N-terminal domain of MutM-like DNA repair proteins"/>
    <property type="match status" value="1"/>
</dbReference>
<comment type="similarity">
    <text evidence="3">Belongs to the FPG family.</text>
</comment>
<dbReference type="Gene3D" id="1.10.8.50">
    <property type="match status" value="1"/>
</dbReference>
<gene>
    <name evidence="17" type="ORF">BJY28_001161</name>
</gene>
<dbReference type="PROSITE" id="PS51066">
    <property type="entry name" value="ZF_FPG_2"/>
    <property type="match status" value="1"/>
</dbReference>
<evidence type="ECO:0000256" key="5">
    <source>
        <dbReference type="ARBA" id="ARBA00022763"/>
    </source>
</evidence>
<keyword evidence="9" id="KW-0238">DNA-binding</keyword>
<keyword evidence="12" id="KW-0511">Multifunctional enzyme</keyword>
<keyword evidence="13 17" id="KW-0326">Glycosidase</keyword>
<dbReference type="AlphaFoldDB" id="A0A852X058"/>
<dbReference type="GO" id="GO:0003684">
    <property type="term" value="F:damaged DNA binding"/>
    <property type="evidence" value="ECO:0007669"/>
    <property type="project" value="InterPro"/>
</dbReference>
<keyword evidence="10" id="KW-0234">DNA repair</keyword>
<evidence type="ECO:0000313" key="17">
    <source>
        <dbReference type="EMBL" id="NYG36692.1"/>
    </source>
</evidence>
<dbReference type="InterPro" id="IPR035937">
    <property type="entry name" value="FPG_N"/>
</dbReference>
<dbReference type="GO" id="GO:0034039">
    <property type="term" value="F:8-oxo-7,8-dihydroguanine DNA N-glycosylase activity"/>
    <property type="evidence" value="ECO:0007669"/>
    <property type="project" value="TreeGrafter"/>
</dbReference>
<evidence type="ECO:0000256" key="13">
    <source>
        <dbReference type="ARBA" id="ARBA00023295"/>
    </source>
</evidence>
<protein>
    <submittedName>
        <fullName evidence="17">Formamidopyrimidine-DNA glycosylase</fullName>
        <ecNumber evidence="17">3.2.2.23</ecNumber>
        <ecNumber evidence="17">4.2.99.18</ecNumber>
    </submittedName>
</protein>
<dbReference type="InterPro" id="IPR015886">
    <property type="entry name" value="H2TH_FPG"/>
</dbReference>
<dbReference type="RefSeq" id="WP_179462156.1">
    <property type="nucleotide sequence ID" value="NZ_JACBZX010000001.1"/>
</dbReference>
<dbReference type="PANTHER" id="PTHR22993">
    <property type="entry name" value="FORMAMIDOPYRIMIDINE-DNA GLYCOSYLASE"/>
    <property type="match status" value="1"/>
</dbReference>
<dbReference type="SMART" id="SM01232">
    <property type="entry name" value="H2TH"/>
    <property type="match status" value="1"/>
</dbReference>
<dbReference type="Gene3D" id="3.20.190.10">
    <property type="entry name" value="MutM-like, N-terminal"/>
    <property type="match status" value="1"/>
</dbReference>
<evidence type="ECO:0000256" key="9">
    <source>
        <dbReference type="ARBA" id="ARBA00023125"/>
    </source>
</evidence>
<evidence type="ECO:0000256" key="1">
    <source>
        <dbReference type="ARBA" id="ARBA00001668"/>
    </source>
</evidence>
<comment type="caution">
    <text evidence="17">The sequence shown here is derived from an EMBL/GenBank/DDBJ whole genome shotgun (WGS) entry which is preliminary data.</text>
</comment>
<dbReference type="CDD" id="cd08973">
    <property type="entry name" value="BaFpgNei_N_1"/>
    <property type="match status" value="1"/>
</dbReference>
<evidence type="ECO:0000256" key="2">
    <source>
        <dbReference type="ARBA" id="ARBA00001947"/>
    </source>
</evidence>
<dbReference type="SUPFAM" id="SSF46946">
    <property type="entry name" value="S13-like H2TH domain"/>
    <property type="match status" value="1"/>
</dbReference>
<dbReference type="EMBL" id="JACBZX010000001">
    <property type="protein sequence ID" value="NYG36692.1"/>
    <property type="molecule type" value="Genomic_DNA"/>
</dbReference>
<keyword evidence="8" id="KW-0862">Zinc</keyword>
<keyword evidence="6 14" id="KW-0863">Zinc-finger</keyword>
<dbReference type="InterPro" id="IPR012319">
    <property type="entry name" value="FPG_cat"/>
</dbReference>
<keyword evidence="4" id="KW-0479">Metal-binding</keyword>
<dbReference type="PANTHER" id="PTHR22993:SF9">
    <property type="entry name" value="FORMAMIDOPYRIMIDINE-DNA GLYCOSYLASE"/>
    <property type="match status" value="1"/>
</dbReference>
<evidence type="ECO:0000256" key="6">
    <source>
        <dbReference type="ARBA" id="ARBA00022771"/>
    </source>
</evidence>
<evidence type="ECO:0000256" key="12">
    <source>
        <dbReference type="ARBA" id="ARBA00023268"/>
    </source>
</evidence>
<evidence type="ECO:0000313" key="18">
    <source>
        <dbReference type="Proteomes" id="UP000592181"/>
    </source>
</evidence>
<dbReference type="InterPro" id="IPR000214">
    <property type="entry name" value="Znf_DNA_glyclase/AP_lyase"/>
</dbReference>
<dbReference type="SMART" id="SM00898">
    <property type="entry name" value="Fapy_DNA_glyco"/>
    <property type="match status" value="1"/>
</dbReference>
<feature type="domain" description="FPG-type" evidence="15">
    <location>
        <begin position="237"/>
        <end position="271"/>
    </location>
</feature>
<organism evidence="17 18">
    <name type="scientific">Janibacter alkaliphilus</name>
    <dbReference type="NCBI Taxonomy" id="1069963"/>
    <lineage>
        <taxon>Bacteria</taxon>
        <taxon>Bacillati</taxon>
        <taxon>Actinomycetota</taxon>
        <taxon>Actinomycetes</taxon>
        <taxon>Micrococcales</taxon>
        <taxon>Intrasporangiaceae</taxon>
        <taxon>Janibacter</taxon>
    </lineage>
</organism>
<evidence type="ECO:0000256" key="4">
    <source>
        <dbReference type="ARBA" id="ARBA00022723"/>
    </source>
</evidence>